<evidence type="ECO:0000256" key="16">
    <source>
        <dbReference type="ARBA" id="ARBA00023242"/>
    </source>
</evidence>
<keyword evidence="9" id="KW-0540">Nuclease</keyword>
<evidence type="ECO:0000256" key="10">
    <source>
        <dbReference type="ARBA" id="ARBA00022723"/>
    </source>
</evidence>
<gene>
    <name evidence="18" type="ORF">DH2020_010851</name>
</gene>
<comment type="subcellular location">
    <subcellularLocation>
        <location evidence="4">Cytoplasm</location>
    </subcellularLocation>
    <subcellularLocation>
        <location evidence="3">Nucleus</location>
    </subcellularLocation>
</comment>
<accession>A0ABR0XBR8</accession>
<dbReference type="EMBL" id="JABTTQ020000005">
    <property type="protein sequence ID" value="KAK6156603.1"/>
    <property type="molecule type" value="Genomic_DNA"/>
</dbReference>
<evidence type="ECO:0000256" key="5">
    <source>
        <dbReference type="ARBA" id="ARBA00008372"/>
    </source>
</evidence>
<evidence type="ECO:0000256" key="11">
    <source>
        <dbReference type="ARBA" id="ARBA00022801"/>
    </source>
</evidence>
<dbReference type="EC" id="3.1.13.4" evidence="7"/>
<evidence type="ECO:0000256" key="8">
    <source>
        <dbReference type="ARBA" id="ARBA00022490"/>
    </source>
</evidence>
<keyword evidence="13" id="KW-0694">RNA-binding</keyword>
<keyword evidence="10" id="KW-0479">Metal-binding</keyword>
<evidence type="ECO:0000313" key="18">
    <source>
        <dbReference type="EMBL" id="KAK6156603.1"/>
    </source>
</evidence>
<proteinExistence type="inferred from homology"/>
<evidence type="ECO:0000256" key="6">
    <source>
        <dbReference type="ARBA" id="ARBA00011757"/>
    </source>
</evidence>
<evidence type="ECO:0000256" key="14">
    <source>
        <dbReference type="ARBA" id="ARBA00023015"/>
    </source>
</evidence>
<dbReference type="InterPro" id="IPR012337">
    <property type="entry name" value="RNaseH-like_sf"/>
</dbReference>
<dbReference type="Pfam" id="PF04857">
    <property type="entry name" value="CAF1"/>
    <property type="match status" value="2"/>
</dbReference>
<dbReference type="PANTHER" id="PTHR10797">
    <property type="entry name" value="CCR4-NOT TRANSCRIPTION COMPLEX SUBUNIT"/>
    <property type="match status" value="1"/>
</dbReference>
<organism evidence="18 19">
    <name type="scientific">Rehmannia glutinosa</name>
    <name type="common">Chinese foxglove</name>
    <dbReference type="NCBI Taxonomy" id="99300"/>
    <lineage>
        <taxon>Eukaryota</taxon>
        <taxon>Viridiplantae</taxon>
        <taxon>Streptophyta</taxon>
        <taxon>Embryophyta</taxon>
        <taxon>Tracheophyta</taxon>
        <taxon>Spermatophyta</taxon>
        <taxon>Magnoliopsida</taxon>
        <taxon>eudicotyledons</taxon>
        <taxon>Gunneridae</taxon>
        <taxon>Pentapetalae</taxon>
        <taxon>asterids</taxon>
        <taxon>lamiids</taxon>
        <taxon>Lamiales</taxon>
        <taxon>Orobanchaceae</taxon>
        <taxon>Rehmannieae</taxon>
        <taxon>Rehmannia</taxon>
    </lineage>
</organism>
<comment type="cofactor">
    <cofactor evidence="2">
        <name>a divalent metal cation</name>
        <dbReference type="ChEBI" id="CHEBI:60240"/>
    </cofactor>
</comment>
<reference evidence="18 19" key="1">
    <citation type="journal article" date="2021" name="Comput. Struct. Biotechnol. J.">
        <title>De novo genome assembly of the potent medicinal plant Rehmannia glutinosa using nanopore technology.</title>
        <authorList>
            <person name="Ma L."/>
            <person name="Dong C."/>
            <person name="Song C."/>
            <person name="Wang X."/>
            <person name="Zheng X."/>
            <person name="Niu Y."/>
            <person name="Chen S."/>
            <person name="Feng W."/>
        </authorList>
    </citation>
    <scope>NUCLEOTIDE SEQUENCE [LARGE SCALE GENOMIC DNA]</scope>
    <source>
        <strain evidence="18">DH-2019</strain>
    </source>
</reference>
<dbReference type="InterPro" id="IPR039637">
    <property type="entry name" value="CNOT7/CNOT8/Pop2"/>
</dbReference>
<evidence type="ECO:0000256" key="9">
    <source>
        <dbReference type="ARBA" id="ARBA00022722"/>
    </source>
</evidence>
<evidence type="ECO:0000256" key="15">
    <source>
        <dbReference type="ARBA" id="ARBA00023163"/>
    </source>
</evidence>
<comment type="similarity">
    <text evidence="5">Belongs to the CAF1 family.</text>
</comment>
<dbReference type="Proteomes" id="UP001318860">
    <property type="component" value="Unassembled WGS sequence"/>
</dbReference>
<dbReference type="InterPro" id="IPR036397">
    <property type="entry name" value="RNaseH_sf"/>
</dbReference>
<dbReference type="InterPro" id="IPR006941">
    <property type="entry name" value="RNase_CAF1"/>
</dbReference>
<evidence type="ECO:0000256" key="1">
    <source>
        <dbReference type="ARBA" id="ARBA00001663"/>
    </source>
</evidence>
<evidence type="ECO:0000256" key="12">
    <source>
        <dbReference type="ARBA" id="ARBA00022839"/>
    </source>
</evidence>
<comment type="subunit">
    <text evidence="6">Component of the CCR4-NOT complex, at least composed of CRR4 and CAF1 proteins.</text>
</comment>
<dbReference type="SUPFAM" id="SSF53098">
    <property type="entry name" value="Ribonuclease H-like"/>
    <property type="match status" value="1"/>
</dbReference>
<sequence>MHNPNFNDKMIRASPWEIDEKMSVLYTNANIQIREVWRNNLEKEFGLIRGIVDTHPYIAMDTEFPGVVVALLRDFGNNILEKTYHNLRANVNLLKLIQLGLTFSDEEGTLPKSKTGKYCVWQFNFREFNPNVDICAQDSIDLLRRSGIDLEKNNAEGVDVKRFAQLMRSSGIVSNDSFHWVTFHGGYDVGYLLRLLTGLDLPETREEFLELVQAFFPNIYDVKDLMRFGENLRGGLNKLALKLRVERVGRSHQAGSDSLLTSCTFFKLKRDVFNGSVERRAGVLYGLHFQN</sequence>
<comment type="function">
    <text evidence="17">Ubiquitous transcription factor required for a diverse set of processes. It is a component of the CCR4 complex involved in the control of gene expression.</text>
</comment>
<protein>
    <recommendedName>
        <fullName evidence="7">poly(A)-specific ribonuclease</fullName>
        <ecNumber evidence="7">3.1.13.4</ecNumber>
    </recommendedName>
</protein>
<evidence type="ECO:0000256" key="2">
    <source>
        <dbReference type="ARBA" id="ARBA00001968"/>
    </source>
</evidence>
<comment type="caution">
    <text evidence="18">The sequence shown here is derived from an EMBL/GenBank/DDBJ whole genome shotgun (WGS) entry which is preliminary data.</text>
</comment>
<evidence type="ECO:0000256" key="4">
    <source>
        <dbReference type="ARBA" id="ARBA00004496"/>
    </source>
</evidence>
<name>A0ABR0XBR8_REHGL</name>
<keyword evidence="15" id="KW-0804">Transcription</keyword>
<evidence type="ECO:0000313" key="19">
    <source>
        <dbReference type="Proteomes" id="UP001318860"/>
    </source>
</evidence>
<keyword evidence="8" id="KW-0963">Cytoplasm</keyword>
<keyword evidence="12" id="KW-0269">Exonuclease</keyword>
<evidence type="ECO:0000256" key="13">
    <source>
        <dbReference type="ARBA" id="ARBA00022884"/>
    </source>
</evidence>
<dbReference type="Gene3D" id="3.30.420.10">
    <property type="entry name" value="Ribonuclease H-like superfamily/Ribonuclease H"/>
    <property type="match status" value="1"/>
</dbReference>
<comment type="catalytic activity">
    <reaction evidence="1">
        <text>Exonucleolytic cleavage of poly(A) to 5'-AMP.</text>
        <dbReference type="EC" id="3.1.13.4"/>
    </reaction>
</comment>
<evidence type="ECO:0000256" key="3">
    <source>
        <dbReference type="ARBA" id="ARBA00004123"/>
    </source>
</evidence>
<keyword evidence="19" id="KW-1185">Reference proteome</keyword>
<keyword evidence="11" id="KW-0378">Hydrolase</keyword>
<keyword evidence="14" id="KW-0805">Transcription regulation</keyword>
<keyword evidence="16" id="KW-0539">Nucleus</keyword>
<evidence type="ECO:0000256" key="7">
    <source>
        <dbReference type="ARBA" id="ARBA00012161"/>
    </source>
</evidence>
<evidence type="ECO:0000256" key="17">
    <source>
        <dbReference type="ARBA" id="ARBA00025148"/>
    </source>
</evidence>